<evidence type="ECO:0000256" key="1">
    <source>
        <dbReference type="ARBA" id="ARBA00023015"/>
    </source>
</evidence>
<feature type="domain" description="HTH gntR-type" evidence="4">
    <location>
        <begin position="11"/>
        <end position="76"/>
    </location>
</feature>
<evidence type="ECO:0000313" key="6">
    <source>
        <dbReference type="Proteomes" id="UP001164803"/>
    </source>
</evidence>
<dbReference type="SUPFAM" id="SSF64288">
    <property type="entry name" value="Chorismate lyase-like"/>
    <property type="match status" value="1"/>
</dbReference>
<proteinExistence type="predicted"/>
<evidence type="ECO:0000313" key="5">
    <source>
        <dbReference type="EMBL" id="WAH37954.1"/>
    </source>
</evidence>
<gene>
    <name evidence="5" type="ORF">NZD86_05535</name>
</gene>
<dbReference type="EMBL" id="CP104064">
    <property type="protein sequence ID" value="WAH37954.1"/>
    <property type="molecule type" value="Genomic_DNA"/>
</dbReference>
<dbReference type="Pfam" id="PF07702">
    <property type="entry name" value="UTRA"/>
    <property type="match status" value="1"/>
</dbReference>
<dbReference type="Gene3D" id="1.10.10.10">
    <property type="entry name" value="Winged helix-like DNA-binding domain superfamily/Winged helix DNA-binding domain"/>
    <property type="match status" value="1"/>
</dbReference>
<sequence length="253" mass="28692">MKCDIDRTSSIPLYRQIAESLKNDIELHSLSKLPSEPELANQFGVSRMTVRQAITELLSEGLLVRVRGRGTIVQKRRVRRPLNFTEVTSLSDDINSLGENVESRVLEQTESVLNKHLTEKLGLNEGMKVYKLARLRLIDGRPLIYQVSYFPESFASILVHQDIEHNSVLKILKRTRGVTPETAKYIVFAGFADRKTSEVLNLNPGDPVLGIEKISYEANGEWFEVVETRCVANAFELTFEIGRFYPLVQNGNL</sequence>
<dbReference type="SUPFAM" id="SSF46785">
    <property type="entry name" value="Winged helix' DNA-binding domain"/>
    <property type="match status" value="1"/>
</dbReference>
<evidence type="ECO:0000256" key="2">
    <source>
        <dbReference type="ARBA" id="ARBA00023125"/>
    </source>
</evidence>
<dbReference type="Pfam" id="PF00392">
    <property type="entry name" value="GntR"/>
    <property type="match status" value="1"/>
</dbReference>
<dbReference type="CDD" id="cd07377">
    <property type="entry name" value="WHTH_GntR"/>
    <property type="match status" value="1"/>
</dbReference>
<dbReference type="PRINTS" id="PR00035">
    <property type="entry name" value="HTHGNTR"/>
</dbReference>
<dbReference type="InterPro" id="IPR011663">
    <property type="entry name" value="UTRA"/>
</dbReference>
<dbReference type="SMART" id="SM00345">
    <property type="entry name" value="HTH_GNTR"/>
    <property type="match status" value="1"/>
</dbReference>
<dbReference type="SMART" id="SM00866">
    <property type="entry name" value="UTRA"/>
    <property type="match status" value="1"/>
</dbReference>
<dbReference type="InterPro" id="IPR036388">
    <property type="entry name" value="WH-like_DNA-bd_sf"/>
</dbReference>
<dbReference type="Proteomes" id="UP001164803">
    <property type="component" value="Chromosome"/>
</dbReference>
<dbReference type="InterPro" id="IPR000524">
    <property type="entry name" value="Tscrpt_reg_HTH_GntR"/>
</dbReference>
<organism evidence="5 6">
    <name type="scientific">Alicyclobacillus dauci</name>
    <dbReference type="NCBI Taxonomy" id="1475485"/>
    <lineage>
        <taxon>Bacteria</taxon>
        <taxon>Bacillati</taxon>
        <taxon>Bacillota</taxon>
        <taxon>Bacilli</taxon>
        <taxon>Bacillales</taxon>
        <taxon>Alicyclobacillaceae</taxon>
        <taxon>Alicyclobacillus</taxon>
    </lineage>
</organism>
<dbReference type="InterPro" id="IPR028978">
    <property type="entry name" value="Chorismate_lyase_/UTRA_dom_sf"/>
</dbReference>
<accession>A0ABY6Z509</accession>
<dbReference type="InterPro" id="IPR050679">
    <property type="entry name" value="Bact_HTH_transcr_reg"/>
</dbReference>
<evidence type="ECO:0000259" key="4">
    <source>
        <dbReference type="PROSITE" id="PS50949"/>
    </source>
</evidence>
<protein>
    <submittedName>
        <fullName evidence="5">GntR family transcriptional regulator</fullName>
    </submittedName>
</protein>
<keyword evidence="1" id="KW-0805">Transcription regulation</keyword>
<keyword evidence="6" id="KW-1185">Reference proteome</keyword>
<name>A0ABY6Z509_9BACL</name>
<evidence type="ECO:0000256" key="3">
    <source>
        <dbReference type="ARBA" id="ARBA00023163"/>
    </source>
</evidence>
<dbReference type="RefSeq" id="WP_268045488.1">
    <property type="nucleotide sequence ID" value="NZ_CP104064.1"/>
</dbReference>
<keyword evidence="2" id="KW-0238">DNA-binding</keyword>
<keyword evidence="3" id="KW-0804">Transcription</keyword>
<dbReference type="InterPro" id="IPR036390">
    <property type="entry name" value="WH_DNA-bd_sf"/>
</dbReference>
<reference evidence="5" key="1">
    <citation type="submission" date="2022-08" db="EMBL/GenBank/DDBJ databases">
        <title>Alicyclobacillus dauci DSM2870, complete genome.</title>
        <authorList>
            <person name="Wang Q."/>
            <person name="Cai R."/>
            <person name="Wang Z."/>
        </authorList>
    </citation>
    <scope>NUCLEOTIDE SEQUENCE</scope>
    <source>
        <strain evidence="5">DSM 28700</strain>
    </source>
</reference>
<dbReference type="PANTHER" id="PTHR44846">
    <property type="entry name" value="MANNOSYL-D-GLYCERATE TRANSPORT/METABOLISM SYSTEM REPRESSOR MNGR-RELATED"/>
    <property type="match status" value="1"/>
</dbReference>
<dbReference type="PANTHER" id="PTHR44846:SF1">
    <property type="entry name" value="MANNOSYL-D-GLYCERATE TRANSPORT_METABOLISM SYSTEM REPRESSOR MNGR-RELATED"/>
    <property type="match status" value="1"/>
</dbReference>
<dbReference type="Gene3D" id="3.40.1410.10">
    <property type="entry name" value="Chorismate lyase-like"/>
    <property type="match status" value="1"/>
</dbReference>
<dbReference type="PROSITE" id="PS50949">
    <property type="entry name" value="HTH_GNTR"/>
    <property type="match status" value="1"/>
</dbReference>